<dbReference type="AlphaFoldDB" id="A0A4Q2DMD0"/>
<evidence type="ECO:0000313" key="3">
    <source>
        <dbReference type="Proteomes" id="UP000290288"/>
    </source>
</evidence>
<evidence type="ECO:0000313" key="2">
    <source>
        <dbReference type="EMBL" id="RXW21159.1"/>
    </source>
</evidence>
<keyword evidence="1" id="KW-0175">Coiled coil</keyword>
<comment type="caution">
    <text evidence="2">The sequence shown here is derived from an EMBL/GenBank/DDBJ whole genome shotgun (WGS) entry which is preliminary data.</text>
</comment>
<proteinExistence type="predicted"/>
<feature type="coiled-coil region" evidence="1">
    <location>
        <begin position="211"/>
        <end position="238"/>
    </location>
</feature>
<name>A0A4Q2DMD0_9AGAR</name>
<organism evidence="2 3">
    <name type="scientific">Candolleomyces aberdarensis</name>
    <dbReference type="NCBI Taxonomy" id="2316362"/>
    <lineage>
        <taxon>Eukaryota</taxon>
        <taxon>Fungi</taxon>
        <taxon>Dikarya</taxon>
        <taxon>Basidiomycota</taxon>
        <taxon>Agaricomycotina</taxon>
        <taxon>Agaricomycetes</taxon>
        <taxon>Agaricomycetidae</taxon>
        <taxon>Agaricales</taxon>
        <taxon>Agaricineae</taxon>
        <taxon>Psathyrellaceae</taxon>
        <taxon>Candolleomyces</taxon>
    </lineage>
</organism>
<dbReference type="OrthoDB" id="288942at2759"/>
<evidence type="ECO:0000256" key="1">
    <source>
        <dbReference type="SAM" id="Coils"/>
    </source>
</evidence>
<keyword evidence="3" id="KW-1185">Reference proteome</keyword>
<dbReference type="EMBL" id="SDEE01000119">
    <property type="protein sequence ID" value="RXW21159.1"/>
    <property type="molecule type" value="Genomic_DNA"/>
</dbReference>
<dbReference type="Proteomes" id="UP000290288">
    <property type="component" value="Unassembled WGS sequence"/>
</dbReference>
<gene>
    <name evidence="2" type="ORF">EST38_g4708</name>
</gene>
<dbReference type="STRING" id="2316362.A0A4Q2DMD0"/>
<sequence length="301" mass="35467">MASDMAVQTLDFCQVNPQSQSPLYMTFPVEMRLAIYALVLAPFPDLKEPYSFESYYYRPGYTAPKTNDLRLLGVCKRAYIEAKDLIWDPTSGNTEEAFWWGDHRRRPLDYRQRLSGALRREERNHPLQSLRTKAFRDEHWSKINKVEIFSQMYACQSEAFKSFFDKVPSLQPKVVQLTIRYTDWWWWEENQALKLTIAPGKNSPGFLPNSCETFLLELETIESKKDQLKQQVKLITDNKDVWKWPRMDGRRLAFDDEVMVKDWEWMGPTRFGGGADARTFDHHPSGDEMKYCVKILTFKLC</sequence>
<protein>
    <submittedName>
        <fullName evidence="2">Uncharacterized protein</fullName>
    </submittedName>
</protein>
<reference evidence="2 3" key="1">
    <citation type="submission" date="2019-01" db="EMBL/GenBank/DDBJ databases">
        <title>Draft genome sequence of Psathyrella aberdarensis IHI B618.</title>
        <authorList>
            <person name="Buettner E."/>
            <person name="Kellner H."/>
        </authorList>
    </citation>
    <scope>NUCLEOTIDE SEQUENCE [LARGE SCALE GENOMIC DNA]</scope>
    <source>
        <strain evidence="2 3">IHI B618</strain>
    </source>
</reference>
<accession>A0A4Q2DMD0</accession>